<evidence type="ECO:0000256" key="1">
    <source>
        <dbReference type="SAM" id="Coils"/>
    </source>
</evidence>
<sequence length="235" mass="25174">MNLPRPTRTTLALSLCLLALAGTLGYEHYQLSKLTSGLAATADKESLDALLMRLTKVDERLDTVDGKHLVTNEDFRAGQQALSNRLDAVQTYAKQATETVQELSRNAASTAELVMLKANVETMDSRLNDLSKVQVRPTPSSPSKPKPAIRKTAPAPKPVTASPPPAPPFNVLGIEYRGGERFLSVAPPGSTQLSEIYLIRPGDAVAGTSWRLRSITDGRAAFDVAGSPQTVTLAP</sequence>
<accession>A0AAD0ZM79</accession>
<keyword evidence="1" id="KW-0175">Coiled coil</keyword>
<dbReference type="Proteomes" id="UP000280455">
    <property type="component" value="Chromosome"/>
</dbReference>
<evidence type="ECO:0000313" key="4">
    <source>
        <dbReference type="Proteomes" id="UP000280455"/>
    </source>
</evidence>
<dbReference type="RefSeq" id="WP_124302040.1">
    <property type="nucleotide sequence ID" value="NZ_CP027750.1"/>
</dbReference>
<feature type="coiled-coil region" evidence="1">
    <location>
        <begin position="86"/>
        <end position="113"/>
    </location>
</feature>
<proteinExistence type="predicted"/>
<feature type="region of interest" description="Disordered" evidence="2">
    <location>
        <begin position="128"/>
        <end position="166"/>
    </location>
</feature>
<feature type="compositionally biased region" description="Pro residues" evidence="2">
    <location>
        <begin position="155"/>
        <end position="166"/>
    </location>
</feature>
<gene>
    <name evidence="3" type="ORF">C4K07_4839</name>
</gene>
<evidence type="ECO:0000313" key="3">
    <source>
        <dbReference type="EMBL" id="AZE31602.1"/>
    </source>
</evidence>
<name>A0AAD0ZM79_9PSED</name>
<protein>
    <submittedName>
        <fullName evidence="3">Methyl-accepting chemotaxis protein</fullName>
    </submittedName>
</protein>
<reference evidence="3 4" key="1">
    <citation type="submission" date="2018-03" db="EMBL/GenBank/DDBJ databases">
        <title>Diversity of phytobeneficial traits revealed by whole-genome analysis of worldwide-isolated phenazine-producing Pseudomonas spp.</title>
        <authorList>
            <person name="Biessy A."/>
            <person name="Novinscak A."/>
            <person name="Blom J."/>
            <person name="Leger G."/>
            <person name="Thomashow L.S."/>
            <person name="Cazorla F.M."/>
            <person name="Josic D."/>
            <person name="Filion M."/>
        </authorList>
    </citation>
    <scope>NUCLEOTIDE SEQUENCE [LARGE SCALE GENOMIC DNA]</scope>
    <source>
        <strain evidence="3 4">ChPhzS24</strain>
    </source>
</reference>
<evidence type="ECO:0000256" key="2">
    <source>
        <dbReference type="SAM" id="MobiDB-lite"/>
    </source>
</evidence>
<dbReference type="EMBL" id="CP027750">
    <property type="protein sequence ID" value="AZE31602.1"/>
    <property type="molecule type" value="Genomic_DNA"/>
</dbReference>
<dbReference type="AlphaFoldDB" id="A0AAD0ZM79"/>
<organism evidence="3 4">
    <name type="scientific">Pseudomonas chlororaphis subsp. aureofaciens</name>
    <dbReference type="NCBI Taxonomy" id="587851"/>
    <lineage>
        <taxon>Bacteria</taxon>
        <taxon>Pseudomonadati</taxon>
        <taxon>Pseudomonadota</taxon>
        <taxon>Gammaproteobacteria</taxon>
        <taxon>Pseudomonadales</taxon>
        <taxon>Pseudomonadaceae</taxon>
        <taxon>Pseudomonas</taxon>
    </lineage>
</organism>